<feature type="transmembrane region" description="Helical" evidence="1">
    <location>
        <begin position="83"/>
        <end position="102"/>
    </location>
</feature>
<feature type="transmembrane region" description="Helical" evidence="1">
    <location>
        <begin position="7"/>
        <end position="26"/>
    </location>
</feature>
<gene>
    <name evidence="3" type="ORF">OEW28_04500</name>
</gene>
<organism evidence="3 4">
    <name type="scientific">Albidovulum marisflavi</name>
    <dbReference type="NCBI Taxonomy" id="2984159"/>
    <lineage>
        <taxon>Bacteria</taxon>
        <taxon>Pseudomonadati</taxon>
        <taxon>Pseudomonadota</taxon>
        <taxon>Alphaproteobacteria</taxon>
        <taxon>Rhodobacterales</taxon>
        <taxon>Paracoccaceae</taxon>
        <taxon>Albidovulum</taxon>
    </lineage>
</organism>
<keyword evidence="4" id="KW-1185">Reference proteome</keyword>
<feature type="transmembrane region" description="Helical" evidence="1">
    <location>
        <begin position="46"/>
        <end position="71"/>
    </location>
</feature>
<protein>
    <submittedName>
        <fullName evidence="3">Ion channel</fullName>
    </submittedName>
</protein>
<keyword evidence="1" id="KW-0812">Transmembrane</keyword>
<dbReference type="Proteomes" id="UP001652542">
    <property type="component" value="Unassembled WGS sequence"/>
</dbReference>
<reference evidence="3 4" key="1">
    <citation type="submission" date="2022-10" db="EMBL/GenBank/DDBJ databases">
        <title>Defluviimonas sp. nov., isolated from ocean surface water.</title>
        <authorList>
            <person name="He W."/>
            <person name="Wang L."/>
            <person name="Zhang D.-F."/>
        </authorList>
    </citation>
    <scope>NUCLEOTIDE SEQUENCE [LARGE SCALE GENOMIC DNA]</scope>
    <source>
        <strain evidence="3 4">WL0002</strain>
    </source>
</reference>
<evidence type="ECO:0000313" key="4">
    <source>
        <dbReference type="Proteomes" id="UP001652542"/>
    </source>
</evidence>
<keyword evidence="1" id="KW-1133">Transmembrane helix</keyword>
<evidence type="ECO:0000313" key="3">
    <source>
        <dbReference type="EMBL" id="MCV2867879.1"/>
    </source>
</evidence>
<evidence type="ECO:0000259" key="2">
    <source>
        <dbReference type="Pfam" id="PF07885"/>
    </source>
</evidence>
<dbReference type="SUPFAM" id="SSF81324">
    <property type="entry name" value="Voltage-gated potassium channels"/>
    <property type="match status" value="1"/>
</dbReference>
<accession>A0ABT2Z9Q5</accession>
<proteinExistence type="predicted"/>
<name>A0ABT2Z9Q5_9RHOB</name>
<comment type="caution">
    <text evidence="3">The sequence shown here is derived from an EMBL/GenBank/DDBJ whole genome shotgun (WGS) entry which is preliminary data.</text>
</comment>
<feature type="domain" description="Potassium channel" evidence="2">
    <location>
        <begin position="64"/>
        <end position="133"/>
    </location>
</feature>
<dbReference type="Pfam" id="PF07885">
    <property type="entry name" value="Ion_trans_2"/>
    <property type="match status" value="1"/>
</dbReference>
<keyword evidence="1" id="KW-0472">Membrane</keyword>
<dbReference type="RefSeq" id="WP_263733506.1">
    <property type="nucleotide sequence ID" value="NZ_JAOWKY010000001.1"/>
</dbReference>
<feature type="transmembrane region" description="Helical" evidence="1">
    <location>
        <begin position="108"/>
        <end position="129"/>
    </location>
</feature>
<sequence length="147" mass="16311">MLVQIALGTALMLTSVLVSGLAFWAFEVLLVRHHTWLVREPHRPKLALVLAVAAVWVLGMVTAGVWIWALALRALDIFITMEASVYFSLVAFTTLGFGDILLPHEWRLLGGMAAANGLLNMGLLTAMLVEVLRHIRLSQLEGKRRRD</sequence>
<evidence type="ECO:0000256" key="1">
    <source>
        <dbReference type="SAM" id="Phobius"/>
    </source>
</evidence>
<dbReference type="EMBL" id="JAOWKY010000001">
    <property type="protein sequence ID" value="MCV2867879.1"/>
    <property type="molecule type" value="Genomic_DNA"/>
</dbReference>
<dbReference type="InterPro" id="IPR013099">
    <property type="entry name" value="K_chnl_dom"/>
</dbReference>
<dbReference type="Gene3D" id="1.10.287.70">
    <property type="match status" value="1"/>
</dbReference>